<protein>
    <recommendedName>
        <fullName evidence="4">Outer membrane protein beta-barrel domain-containing protein</fullName>
    </recommendedName>
</protein>
<keyword evidence="3" id="KW-1185">Reference proteome</keyword>
<keyword evidence="1" id="KW-0472">Membrane</keyword>
<name>A0A1H9JSK1_9SPHI</name>
<evidence type="ECO:0000313" key="2">
    <source>
        <dbReference type="EMBL" id="SEQ89780.1"/>
    </source>
</evidence>
<feature type="transmembrane region" description="Helical" evidence="1">
    <location>
        <begin position="37"/>
        <end position="59"/>
    </location>
</feature>
<dbReference type="Proteomes" id="UP000199572">
    <property type="component" value="Unassembled WGS sequence"/>
</dbReference>
<dbReference type="EMBL" id="FOGG01000002">
    <property type="protein sequence ID" value="SEQ89780.1"/>
    <property type="molecule type" value="Genomic_DNA"/>
</dbReference>
<dbReference type="AlphaFoldDB" id="A0A1H9JSK1"/>
<reference evidence="2 3" key="1">
    <citation type="submission" date="2016-10" db="EMBL/GenBank/DDBJ databases">
        <authorList>
            <person name="de Groot N.N."/>
        </authorList>
    </citation>
    <scope>NUCLEOTIDE SEQUENCE [LARGE SCALE GENOMIC DNA]</scope>
    <source>
        <strain evidence="2 3">DSM 18610</strain>
    </source>
</reference>
<sequence length="411" mass="45465">MDKELIEHITEQLQSHEEAYAEGAWERFSEKKKRRGIVYWPMWAAAIVVLIAGALFFTIQKSTDTTDIANIQPKAFSEGEAEQKGTTDAEANINQNISPELHTQKRSNQLQIPVKGDNKAPYNTPLAQNEARDQLAVNGENPPMLILNTNQLAGQLYNPTITSASNSRLFELAGAKEKPKPSKMTFEDLLAQDSKANQFAAHTKNNQDSKWQPGVYVAPSMGNDNKLNMNYGFSLSYAIANKVSISSGVSYSSISSKEVLGADVPQTLSGRNLESVNARVEGINVPLELKYNISDKIYTGIGVSALAVTNNRQENTYISNQVQNAAALNSATGSYDAKTLIVAERKVEPQPEATIDPDRYIGFYNFSFGYKQKLSRKKNIAIEPFLRVPMKTFSKENLNLTNGGLRIKVDF</sequence>
<evidence type="ECO:0000256" key="1">
    <source>
        <dbReference type="SAM" id="Phobius"/>
    </source>
</evidence>
<dbReference type="RefSeq" id="WP_090880504.1">
    <property type="nucleotide sequence ID" value="NZ_FOGG01000002.1"/>
</dbReference>
<evidence type="ECO:0008006" key="4">
    <source>
        <dbReference type="Google" id="ProtNLM"/>
    </source>
</evidence>
<dbReference type="STRING" id="390241.SAMN04488023_10253"/>
<gene>
    <name evidence="2" type="ORF">SAMN04488023_10253</name>
</gene>
<keyword evidence="1" id="KW-0812">Transmembrane</keyword>
<evidence type="ECO:0000313" key="3">
    <source>
        <dbReference type="Proteomes" id="UP000199572"/>
    </source>
</evidence>
<organism evidence="2 3">
    <name type="scientific">Pedobacter rhizosphaerae</name>
    <dbReference type="NCBI Taxonomy" id="390241"/>
    <lineage>
        <taxon>Bacteria</taxon>
        <taxon>Pseudomonadati</taxon>
        <taxon>Bacteroidota</taxon>
        <taxon>Sphingobacteriia</taxon>
        <taxon>Sphingobacteriales</taxon>
        <taxon>Sphingobacteriaceae</taxon>
        <taxon>Pedobacter</taxon>
    </lineage>
</organism>
<accession>A0A1H9JSK1</accession>
<dbReference type="OrthoDB" id="1419682at2"/>
<proteinExistence type="predicted"/>
<keyword evidence="1" id="KW-1133">Transmembrane helix</keyword>